<evidence type="ECO:0000256" key="10">
    <source>
        <dbReference type="SAM" id="Phobius"/>
    </source>
</evidence>
<keyword evidence="13" id="KW-1185">Reference proteome</keyword>
<keyword evidence="8 10" id="KW-0472">Membrane</keyword>
<evidence type="ECO:0000259" key="12">
    <source>
        <dbReference type="Pfam" id="PF18266"/>
    </source>
</evidence>
<evidence type="ECO:0000256" key="5">
    <source>
        <dbReference type="ARBA" id="ARBA00022729"/>
    </source>
</evidence>
<dbReference type="AlphaFoldDB" id="A0A158R4D9"/>
<evidence type="ECO:0000256" key="11">
    <source>
        <dbReference type="SAM" id="SignalP"/>
    </source>
</evidence>
<feature type="domain" description="Nicastrin small lobe" evidence="12">
    <location>
        <begin position="36"/>
        <end position="209"/>
    </location>
</feature>
<evidence type="ECO:0000313" key="14">
    <source>
        <dbReference type="WBParaSite" id="SMUV_0000313001-mRNA-1"/>
    </source>
</evidence>
<dbReference type="Pfam" id="PF18266">
    <property type="entry name" value="Ncstrn_small"/>
    <property type="match status" value="1"/>
</dbReference>
<dbReference type="GO" id="GO:0005886">
    <property type="term" value="C:plasma membrane"/>
    <property type="evidence" value="ECO:0007669"/>
    <property type="project" value="TreeGrafter"/>
</dbReference>
<dbReference type="STRING" id="451379.A0A158R4D9"/>
<dbReference type="PANTHER" id="PTHR21092:SF0">
    <property type="entry name" value="NICASTRIN"/>
    <property type="match status" value="1"/>
</dbReference>
<dbReference type="Proteomes" id="UP000046393">
    <property type="component" value="Unplaced"/>
</dbReference>
<keyword evidence="9" id="KW-0325">Glycoprotein</keyword>
<evidence type="ECO:0000256" key="1">
    <source>
        <dbReference type="ARBA" id="ARBA00004479"/>
    </source>
</evidence>
<dbReference type="InterPro" id="IPR008710">
    <property type="entry name" value="Nicastrin"/>
</dbReference>
<keyword evidence="7 10" id="KW-1133">Transmembrane helix</keyword>
<evidence type="ECO:0000256" key="2">
    <source>
        <dbReference type="ARBA" id="ARBA00007717"/>
    </source>
</evidence>
<evidence type="ECO:0000256" key="4">
    <source>
        <dbReference type="ARBA" id="ARBA00022692"/>
    </source>
</evidence>
<keyword evidence="6" id="KW-0914">Notch signaling pathway</keyword>
<dbReference type="Pfam" id="PF05450">
    <property type="entry name" value="Nicastrin"/>
    <property type="match status" value="1"/>
</dbReference>
<reference evidence="14" key="1">
    <citation type="submission" date="2016-04" db="UniProtKB">
        <authorList>
            <consortium name="WormBaseParasite"/>
        </authorList>
    </citation>
    <scope>IDENTIFICATION</scope>
</reference>
<dbReference type="PANTHER" id="PTHR21092">
    <property type="entry name" value="NICASTRIN"/>
    <property type="match status" value="1"/>
</dbReference>
<dbReference type="GO" id="GO:0016485">
    <property type="term" value="P:protein processing"/>
    <property type="evidence" value="ECO:0007669"/>
    <property type="project" value="InterPro"/>
</dbReference>
<dbReference type="GO" id="GO:0007220">
    <property type="term" value="P:Notch receptor processing"/>
    <property type="evidence" value="ECO:0007669"/>
    <property type="project" value="TreeGrafter"/>
</dbReference>
<accession>A0A158R4D9</accession>
<evidence type="ECO:0000256" key="7">
    <source>
        <dbReference type="ARBA" id="ARBA00022989"/>
    </source>
</evidence>
<evidence type="ECO:0000256" key="9">
    <source>
        <dbReference type="ARBA" id="ARBA00023180"/>
    </source>
</evidence>
<dbReference type="InterPro" id="IPR041084">
    <property type="entry name" value="Ncstrn_small"/>
</dbReference>
<feature type="chain" id="PRO_5007631526" description="Nicastrin" evidence="11">
    <location>
        <begin position="20"/>
        <end position="708"/>
    </location>
</feature>
<comment type="similarity">
    <text evidence="2">Belongs to the nicastrin family.</text>
</comment>
<keyword evidence="5 11" id="KW-0732">Signal</keyword>
<organism evidence="13 14">
    <name type="scientific">Syphacia muris</name>
    <dbReference type="NCBI Taxonomy" id="451379"/>
    <lineage>
        <taxon>Eukaryota</taxon>
        <taxon>Metazoa</taxon>
        <taxon>Ecdysozoa</taxon>
        <taxon>Nematoda</taxon>
        <taxon>Chromadorea</taxon>
        <taxon>Rhabditida</taxon>
        <taxon>Spirurina</taxon>
        <taxon>Oxyuridomorpha</taxon>
        <taxon>Oxyuroidea</taxon>
        <taxon>Oxyuridae</taxon>
        <taxon>Syphacia</taxon>
    </lineage>
</organism>
<evidence type="ECO:0000256" key="6">
    <source>
        <dbReference type="ARBA" id="ARBA00022976"/>
    </source>
</evidence>
<proteinExistence type="inferred from homology"/>
<dbReference type="WBParaSite" id="SMUV_0000313001-mRNA-1">
    <property type="protein sequence ID" value="SMUV_0000313001-mRNA-1"/>
    <property type="gene ID" value="SMUV_0000313001"/>
</dbReference>
<name>A0A158R4D9_9BILA</name>
<comment type="subcellular location">
    <subcellularLocation>
        <location evidence="1">Membrane</location>
        <topology evidence="1">Single-pass type I membrane protein</topology>
    </subcellularLocation>
</comment>
<feature type="transmembrane region" description="Helical" evidence="10">
    <location>
        <begin position="664"/>
        <end position="685"/>
    </location>
</feature>
<feature type="signal peptide" evidence="11">
    <location>
        <begin position="1"/>
        <end position="19"/>
    </location>
</feature>
<protein>
    <recommendedName>
        <fullName evidence="3">Nicastrin</fullName>
    </recommendedName>
</protein>
<keyword evidence="4 10" id="KW-0812">Transmembrane</keyword>
<dbReference type="GO" id="GO:0007219">
    <property type="term" value="P:Notch signaling pathway"/>
    <property type="evidence" value="ECO:0007669"/>
    <property type="project" value="UniProtKB-KW"/>
</dbReference>
<evidence type="ECO:0000256" key="3">
    <source>
        <dbReference type="ARBA" id="ARBA00015303"/>
    </source>
</evidence>
<evidence type="ECO:0000256" key="8">
    <source>
        <dbReference type="ARBA" id="ARBA00023136"/>
    </source>
</evidence>
<evidence type="ECO:0000313" key="13">
    <source>
        <dbReference type="Proteomes" id="UP000046393"/>
    </source>
</evidence>
<sequence>MYAGLFIIINICVFLLSEARLLEQIYVNFNDVSENCYLILNGTHQFGCQSSLSGNSGVVAYYYDDNSDKNIEAKFDASVKLIVAIDLFIFNELKLLKAIRFLKQKRVNGVLLLVNNQSLTLDMPLSEDSTCPNQAYSLYGNKCEKKWNSAGALTPNGFRFTDFKKPIFLVKNETISRIITKHCYEKFNRNGTLPGKSLCSARLSSHMSAAGSAEICMRRNEQSVTLTEIPNIFCSALTDYNIISINPPLAIKNKPQRFMFIATRMDSFSSFSYNVLGESSVLKSIISIIAVTEVIGRNIKMYETLAKSSNRALVFAFFHGESLDYIGSGRTVFDMLNNEFPVKIESLTPDIHTMNISDVDAFLEVQIISRSNSFTAHVDGQSYLKFSRRNVNEFINAAQKALFLDGYKMQLHLMSNISSDTQLPPSSLQMFLAKQRNISGLLLASFNESYGYKKLNSFGDLLNVKDKAADIEQISAAATAALGAALQYVYGDKSLNAFFQIDKKFVNKLYDCFISAPDWETCSLFQEILKENREFSSLSAFSRKLKETSIGVDRQTSVIRVIVQALLVYTLGSKDLVNVNTPEQCSDLNGNAQLYYHTWQRDPDKNSSICYRNSMYITPAKSPAFDIDDYDYKSGMYPTWVESQWDVPELVLFLSPPHSIKFDLLIFIFGCIWFMFSYAFTEVVYRSNKHFFDPSAPPPEADQTAAPL</sequence>